<name>A0A8K0CSH3_IGNLU</name>
<dbReference type="AlphaFoldDB" id="A0A8K0CSH3"/>
<protein>
    <submittedName>
        <fullName evidence="1">Uncharacterized protein</fullName>
    </submittedName>
</protein>
<evidence type="ECO:0000313" key="1">
    <source>
        <dbReference type="EMBL" id="KAF2890441.1"/>
    </source>
</evidence>
<proteinExistence type="predicted"/>
<gene>
    <name evidence="1" type="ORF">ILUMI_15732</name>
</gene>
<dbReference type="EMBL" id="VTPC01052494">
    <property type="protein sequence ID" value="KAF2890441.1"/>
    <property type="molecule type" value="Genomic_DNA"/>
</dbReference>
<keyword evidence="2" id="KW-1185">Reference proteome</keyword>
<evidence type="ECO:0000313" key="2">
    <source>
        <dbReference type="Proteomes" id="UP000801492"/>
    </source>
</evidence>
<comment type="caution">
    <text evidence="1">The sequence shown here is derived from an EMBL/GenBank/DDBJ whole genome shotgun (WGS) entry which is preliminary data.</text>
</comment>
<organism evidence="1 2">
    <name type="scientific">Ignelater luminosus</name>
    <name type="common">Cucubano</name>
    <name type="synonym">Pyrophorus luminosus</name>
    <dbReference type="NCBI Taxonomy" id="2038154"/>
    <lineage>
        <taxon>Eukaryota</taxon>
        <taxon>Metazoa</taxon>
        <taxon>Ecdysozoa</taxon>
        <taxon>Arthropoda</taxon>
        <taxon>Hexapoda</taxon>
        <taxon>Insecta</taxon>
        <taxon>Pterygota</taxon>
        <taxon>Neoptera</taxon>
        <taxon>Endopterygota</taxon>
        <taxon>Coleoptera</taxon>
        <taxon>Polyphaga</taxon>
        <taxon>Elateriformia</taxon>
        <taxon>Elateroidea</taxon>
        <taxon>Elateridae</taxon>
        <taxon>Agrypninae</taxon>
        <taxon>Pyrophorini</taxon>
        <taxon>Ignelater</taxon>
    </lineage>
</organism>
<sequence>MQRISSWMKPKHLRLAPKETEAIMLKWRKNQVYKLTIALNRLMPHHGGPKASRKRVLVSVAHSAILYGAPVWSQVLHIQLYRNKLLKVHRQLAIRVSGAYHTISADAVMVLARIIPID</sequence>
<accession>A0A8K0CSH3</accession>
<reference evidence="1" key="1">
    <citation type="submission" date="2019-08" db="EMBL/GenBank/DDBJ databases">
        <title>The genome of the North American firefly Photinus pyralis.</title>
        <authorList>
            <consortium name="Photinus pyralis genome working group"/>
            <person name="Fallon T.R."/>
            <person name="Sander Lower S.E."/>
            <person name="Weng J.-K."/>
        </authorList>
    </citation>
    <scope>NUCLEOTIDE SEQUENCE</scope>
    <source>
        <strain evidence="1">TRF0915ILg1</strain>
        <tissue evidence="1">Whole body</tissue>
    </source>
</reference>
<dbReference type="Proteomes" id="UP000801492">
    <property type="component" value="Unassembled WGS sequence"/>
</dbReference>
<dbReference type="OrthoDB" id="6780105at2759"/>